<organism evidence="2 3">
    <name type="scientific">Phyllosticta citriasiana</name>
    <dbReference type="NCBI Taxonomy" id="595635"/>
    <lineage>
        <taxon>Eukaryota</taxon>
        <taxon>Fungi</taxon>
        <taxon>Dikarya</taxon>
        <taxon>Ascomycota</taxon>
        <taxon>Pezizomycotina</taxon>
        <taxon>Dothideomycetes</taxon>
        <taxon>Dothideomycetes incertae sedis</taxon>
        <taxon>Botryosphaeriales</taxon>
        <taxon>Phyllostictaceae</taxon>
        <taxon>Phyllosticta</taxon>
    </lineage>
</organism>
<keyword evidence="1" id="KW-0732">Signal</keyword>
<evidence type="ECO:0008006" key="4">
    <source>
        <dbReference type="Google" id="ProtNLM"/>
    </source>
</evidence>
<protein>
    <recommendedName>
        <fullName evidence="4">Secreted protein</fullName>
    </recommendedName>
</protein>
<comment type="caution">
    <text evidence="2">The sequence shown here is derived from an EMBL/GenBank/DDBJ whole genome shotgun (WGS) entry which is preliminary data.</text>
</comment>
<proteinExistence type="predicted"/>
<reference evidence="2 3" key="1">
    <citation type="submission" date="2024-04" db="EMBL/GenBank/DDBJ databases">
        <title>Phyllosticta paracitricarpa is synonymous to the EU quarantine fungus P. citricarpa based on phylogenomic analyses.</title>
        <authorList>
            <consortium name="Lawrence Berkeley National Laboratory"/>
            <person name="Van Ingen-Buijs V.A."/>
            <person name="Van Westerhoven A.C."/>
            <person name="Haridas S."/>
            <person name="Skiadas P."/>
            <person name="Martin F."/>
            <person name="Groenewald J.Z."/>
            <person name="Crous P.W."/>
            <person name="Seidl M.F."/>
        </authorList>
    </citation>
    <scope>NUCLEOTIDE SEQUENCE [LARGE SCALE GENOMIC DNA]</scope>
    <source>
        <strain evidence="2 3">CBS 123371</strain>
    </source>
</reference>
<dbReference type="EMBL" id="JBBPHU010000010">
    <property type="protein sequence ID" value="KAK7513171.1"/>
    <property type="molecule type" value="Genomic_DNA"/>
</dbReference>
<dbReference type="Proteomes" id="UP001363622">
    <property type="component" value="Unassembled WGS sequence"/>
</dbReference>
<sequence>MMMMMMMMMIMLPQLILLQSILVLLLQMLGWLPQSMVPYTVRVQFLTSRFHLKRLQRTRLLFLNLFKPQSPAVMPPLPLPRILASALLPLLLHQ</sequence>
<evidence type="ECO:0000256" key="1">
    <source>
        <dbReference type="SAM" id="SignalP"/>
    </source>
</evidence>
<keyword evidence="3" id="KW-1185">Reference proteome</keyword>
<name>A0ABR1KEH6_9PEZI</name>
<feature type="non-terminal residue" evidence="2">
    <location>
        <position position="1"/>
    </location>
</feature>
<evidence type="ECO:0000313" key="2">
    <source>
        <dbReference type="EMBL" id="KAK7513171.1"/>
    </source>
</evidence>
<feature type="chain" id="PRO_5045247785" description="Secreted protein" evidence="1">
    <location>
        <begin position="19"/>
        <end position="94"/>
    </location>
</feature>
<gene>
    <name evidence="2" type="ORF">IWZ03DRAFT_385053</name>
</gene>
<feature type="signal peptide" evidence="1">
    <location>
        <begin position="1"/>
        <end position="18"/>
    </location>
</feature>
<evidence type="ECO:0000313" key="3">
    <source>
        <dbReference type="Proteomes" id="UP001363622"/>
    </source>
</evidence>
<accession>A0ABR1KEH6</accession>